<comment type="caution">
    <text evidence="10">The sequence shown here is derived from an EMBL/GenBank/DDBJ whole genome shotgun (WGS) entry which is preliminary data.</text>
</comment>
<dbReference type="SUPFAM" id="SSF51011">
    <property type="entry name" value="Glycosyl hydrolase domain"/>
    <property type="match status" value="1"/>
</dbReference>
<evidence type="ECO:0000256" key="7">
    <source>
        <dbReference type="ARBA" id="ARBA00023277"/>
    </source>
</evidence>
<comment type="pathway">
    <text evidence="2">Glycan metabolism.</text>
</comment>
<dbReference type="SMART" id="SM00813">
    <property type="entry name" value="Alpha-L-AF_C"/>
    <property type="match status" value="1"/>
</dbReference>
<keyword evidence="8 10" id="KW-0326">Glycosidase</keyword>
<evidence type="ECO:0000256" key="4">
    <source>
        <dbReference type="ARBA" id="ARBA00011165"/>
    </source>
</evidence>
<dbReference type="RefSeq" id="WP_077838932.1">
    <property type="nucleotide sequence ID" value="NZ_JABTAE010000001.1"/>
</dbReference>
<sequence>MAKKAKMVVDKDFKISEIDKRIYGSFIEHLGRAVYGGIYQPGHMSADENGFRTDVMELVKELDVPIIRYPGGNFVSNFFWEDSVGPIAERPKRLELAWRSLETNEIGLNEFSKWTNAVGSEIMMAINLGTRGIADACNLLEYCNHKGGTKYSDLRIKHGVKEPHKIKTWCLGNEMDGPWQIGHKTSEEYGRLALETGKAMKLIDPDIELVSCGSSNTAMPTFPEWEASTLDHTYDVVDFVSLHQYYGNRLNDTANFLAQSDDMEHFIKTVTSTCDYIKAKKRSKKTMHLSFDEWNVWFHSNNEDDDIMKNHPWQKAPGLLEDMYNFEDALLVGLMLIVLMKHSDRVKMACLAQLVNVIAPIMTEENGPAWKQTIYYPYLHASKYGRGIALQPVVSSPKHDTIDFTDVTDVESIAVYNEEKEEVTIFAVNRNLEEDIELTCDVRSFEGFKIIEHIVLEHDNMKIVNSPTGEAVTPKSVDRSDLVDGIITSSLGKASWNVIRLGKNK</sequence>
<dbReference type="EMBL" id="LZZI01000037">
    <property type="protein sequence ID" value="OOM61366.1"/>
    <property type="molecule type" value="Genomic_DNA"/>
</dbReference>
<comment type="subunit">
    <text evidence="4">Homohexamer; trimer of dimers.</text>
</comment>
<evidence type="ECO:0000313" key="11">
    <source>
        <dbReference type="Proteomes" id="UP000190973"/>
    </source>
</evidence>
<comment type="similarity">
    <text evidence="3">Belongs to the glycosyl hydrolase 51 family.</text>
</comment>
<protein>
    <recommendedName>
        <fullName evidence="5">non-reducing end alpha-L-arabinofuranosidase</fullName>
        <ecNumber evidence="5">3.2.1.55</ecNumber>
    </recommendedName>
</protein>
<dbReference type="PANTHER" id="PTHR43576:SF3">
    <property type="entry name" value="ALPHA-L-ARABINOFURANOSIDASE C"/>
    <property type="match status" value="1"/>
</dbReference>
<dbReference type="PANTHER" id="PTHR43576">
    <property type="entry name" value="ALPHA-L-ARABINOFURANOSIDASE C-RELATED"/>
    <property type="match status" value="1"/>
</dbReference>
<dbReference type="InterPro" id="IPR010720">
    <property type="entry name" value="Alpha-L-AF_C"/>
</dbReference>
<evidence type="ECO:0000256" key="2">
    <source>
        <dbReference type="ARBA" id="ARBA00004881"/>
    </source>
</evidence>
<evidence type="ECO:0000259" key="9">
    <source>
        <dbReference type="SMART" id="SM00813"/>
    </source>
</evidence>
<accession>A0A1S8S755</accession>
<dbReference type="GO" id="GO:0046556">
    <property type="term" value="F:alpha-L-arabinofuranosidase activity"/>
    <property type="evidence" value="ECO:0007669"/>
    <property type="project" value="UniProtKB-EC"/>
</dbReference>
<dbReference type="AlphaFoldDB" id="A0A1S8S755"/>
<evidence type="ECO:0000256" key="5">
    <source>
        <dbReference type="ARBA" id="ARBA00012670"/>
    </source>
</evidence>
<dbReference type="InterPro" id="IPR017853">
    <property type="entry name" value="GH"/>
</dbReference>
<dbReference type="EC" id="3.2.1.55" evidence="5"/>
<evidence type="ECO:0000256" key="1">
    <source>
        <dbReference type="ARBA" id="ARBA00001462"/>
    </source>
</evidence>
<name>A0A1S8S755_CLOBE</name>
<keyword evidence="6 10" id="KW-0378">Hydrolase</keyword>
<feature type="domain" description="Alpha-L-arabinofuranosidase C-terminal" evidence="9">
    <location>
        <begin position="292"/>
        <end position="495"/>
    </location>
</feature>
<dbReference type="Gene3D" id="3.20.20.80">
    <property type="entry name" value="Glycosidases"/>
    <property type="match status" value="1"/>
</dbReference>
<evidence type="ECO:0000313" key="10">
    <source>
        <dbReference type="EMBL" id="OOM61366.1"/>
    </source>
</evidence>
<reference evidence="10 11" key="1">
    <citation type="submission" date="2016-05" db="EMBL/GenBank/DDBJ databases">
        <title>Microbial solvent formation.</title>
        <authorList>
            <person name="Poehlein A."/>
            <person name="Montoya Solano J.D."/>
            <person name="Flitsch S."/>
            <person name="Krabben P."/>
            <person name="Duerre P."/>
            <person name="Daniel R."/>
        </authorList>
    </citation>
    <scope>NUCLEOTIDE SEQUENCE [LARGE SCALE GENOMIC DNA]</scope>
    <source>
        <strain evidence="10 11">DSM 53</strain>
    </source>
</reference>
<keyword evidence="7" id="KW-0119">Carbohydrate metabolism</keyword>
<evidence type="ECO:0000256" key="6">
    <source>
        <dbReference type="ARBA" id="ARBA00022801"/>
    </source>
</evidence>
<organism evidence="10 11">
    <name type="scientific">Clostridium beijerinckii</name>
    <name type="common">Clostridium MP</name>
    <dbReference type="NCBI Taxonomy" id="1520"/>
    <lineage>
        <taxon>Bacteria</taxon>
        <taxon>Bacillati</taxon>
        <taxon>Bacillota</taxon>
        <taxon>Clostridia</taxon>
        <taxon>Eubacteriales</taxon>
        <taxon>Clostridiaceae</taxon>
        <taxon>Clostridium</taxon>
    </lineage>
</organism>
<evidence type="ECO:0000256" key="8">
    <source>
        <dbReference type="ARBA" id="ARBA00023295"/>
    </source>
</evidence>
<dbReference type="GO" id="GO:0000272">
    <property type="term" value="P:polysaccharide catabolic process"/>
    <property type="evidence" value="ECO:0007669"/>
    <property type="project" value="TreeGrafter"/>
</dbReference>
<dbReference type="Proteomes" id="UP000190973">
    <property type="component" value="Unassembled WGS sequence"/>
</dbReference>
<dbReference type="Pfam" id="PF22848">
    <property type="entry name" value="ASD1_dom"/>
    <property type="match status" value="1"/>
</dbReference>
<gene>
    <name evidence="10" type="ORF">CLBCK_23670</name>
</gene>
<dbReference type="Pfam" id="PF06964">
    <property type="entry name" value="Alpha-L-AF_C"/>
    <property type="match status" value="1"/>
</dbReference>
<dbReference type="SUPFAM" id="SSF51445">
    <property type="entry name" value="(Trans)glycosidases"/>
    <property type="match status" value="1"/>
</dbReference>
<proteinExistence type="inferred from homology"/>
<dbReference type="InterPro" id="IPR055235">
    <property type="entry name" value="ASD1_cat"/>
</dbReference>
<comment type="catalytic activity">
    <reaction evidence="1">
        <text>Hydrolysis of terminal non-reducing alpha-L-arabinofuranoside residues in alpha-L-arabinosides.</text>
        <dbReference type="EC" id="3.2.1.55"/>
    </reaction>
</comment>
<dbReference type="GO" id="GO:0046373">
    <property type="term" value="P:L-arabinose metabolic process"/>
    <property type="evidence" value="ECO:0007669"/>
    <property type="project" value="InterPro"/>
</dbReference>
<evidence type="ECO:0000256" key="3">
    <source>
        <dbReference type="ARBA" id="ARBA00007186"/>
    </source>
</evidence>
<dbReference type="Gene3D" id="2.60.40.1180">
    <property type="entry name" value="Golgi alpha-mannosidase II"/>
    <property type="match status" value="1"/>
</dbReference>
<dbReference type="InterPro" id="IPR013780">
    <property type="entry name" value="Glyco_hydro_b"/>
</dbReference>